<reference evidence="2" key="1">
    <citation type="submission" date="2021-04" db="EMBL/GenBank/DDBJ databases">
        <title>Draft genome sequence of Xylanibacillus composti strain K13.</title>
        <authorList>
            <person name="Uke A."/>
            <person name="Chhe C."/>
            <person name="Baramee S."/>
            <person name="Kosugi A."/>
        </authorList>
    </citation>
    <scope>NUCLEOTIDE SEQUENCE</scope>
    <source>
        <strain evidence="2">K13</strain>
    </source>
</reference>
<dbReference type="GO" id="GO:0004534">
    <property type="term" value="F:5'-3' RNA exonuclease activity"/>
    <property type="evidence" value="ECO:0007669"/>
    <property type="project" value="TreeGrafter"/>
</dbReference>
<dbReference type="Proteomes" id="UP000677918">
    <property type="component" value="Unassembled WGS sequence"/>
</dbReference>
<proteinExistence type="predicted"/>
<name>A0A8J4H4E5_9BACL</name>
<dbReference type="CDD" id="cd07438">
    <property type="entry name" value="PHP_HisPPase_AMP"/>
    <property type="match status" value="1"/>
</dbReference>
<dbReference type="Pfam" id="PF02811">
    <property type="entry name" value="PHP"/>
    <property type="match status" value="1"/>
</dbReference>
<dbReference type="InterPro" id="IPR004013">
    <property type="entry name" value="PHP_dom"/>
</dbReference>
<comment type="caution">
    <text evidence="2">The sequence shown here is derived from an EMBL/GenBank/DDBJ whole genome shotgun (WGS) entry which is preliminary data.</text>
</comment>
<sequence>MAVTGISTLKYQEGNELMPSAFVDLHTHTTASDGTCTPGENVKLAAEAGLAALAITDHDTFGGLSEALKAGRQVGIEVVPGVEISTAWQGQDIHILGYFLEWEDAGVQSRLADLRDVRAKRNERLAERLRQLDMPVTLADVERLARANGATGSVGRPHFAEWLVQHGYCADIREAFDKYLGKDGAAYVQVDRISPFAAIDFIHESGGAAVIAHPGLYDADELVEQLTHHGADGIEAAHADHDDRQEQHYRDMAERSKVLVTAGSDFHGYRNGEVFHAPLGSRRISIEVVRELERVAIRYKGIRR</sequence>
<organism evidence="2 3">
    <name type="scientific">Xylanibacillus composti</name>
    <dbReference type="NCBI Taxonomy" id="1572762"/>
    <lineage>
        <taxon>Bacteria</taxon>
        <taxon>Bacillati</taxon>
        <taxon>Bacillota</taxon>
        <taxon>Bacilli</taxon>
        <taxon>Bacillales</taxon>
        <taxon>Paenibacillaceae</taxon>
        <taxon>Xylanibacillus</taxon>
    </lineage>
</organism>
<dbReference type="Gene3D" id="3.20.20.140">
    <property type="entry name" value="Metal-dependent hydrolases"/>
    <property type="match status" value="1"/>
</dbReference>
<dbReference type="SMART" id="SM00481">
    <property type="entry name" value="POLIIIAc"/>
    <property type="match status" value="1"/>
</dbReference>
<dbReference type="Gene3D" id="1.10.150.650">
    <property type="match status" value="1"/>
</dbReference>
<dbReference type="EMBL" id="BOVK01000016">
    <property type="protein sequence ID" value="GIQ68694.1"/>
    <property type="molecule type" value="Genomic_DNA"/>
</dbReference>
<protein>
    <submittedName>
        <fullName evidence="2">PHP-like protein</fullName>
    </submittedName>
</protein>
<dbReference type="InterPro" id="IPR016195">
    <property type="entry name" value="Pol/histidinol_Pase-like"/>
</dbReference>
<dbReference type="PANTHER" id="PTHR42924">
    <property type="entry name" value="EXONUCLEASE"/>
    <property type="match status" value="1"/>
</dbReference>
<dbReference type="AlphaFoldDB" id="A0A8J4H4E5"/>
<dbReference type="PANTHER" id="PTHR42924:SF3">
    <property type="entry name" value="POLYMERASE_HISTIDINOL PHOSPHATASE N-TERMINAL DOMAIN-CONTAINING PROTEIN"/>
    <property type="match status" value="1"/>
</dbReference>
<dbReference type="InterPro" id="IPR052018">
    <property type="entry name" value="PHP_domain"/>
</dbReference>
<keyword evidence="3" id="KW-1185">Reference proteome</keyword>
<accession>A0A8J4H4E5</accession>
<dbReference type="GO" id="GO:0035312">
    <property type="term" value="F:5'-3' DNA exonuclease activity"/>
    <property type="evidence" value="ECO:0007669"/>
    <property type="project" value="TreeGrafter"/>
</dbReference>
<evidence type="ECO:0000259" key="1">
    <source>
        <dbReference type="SMART" id="SM00481"/>
    </source>
</evidence>
<dbReference type="InterPro" id="IPR003141">
    <property type="entry name" value="Pol/His_phosphatase_N"/>
</dbReference>
<evidence type="ECO:0000313" key="3">
    <source>
        <dbReference type="Proteomes" id="UP000677918"/>
    </source>
</evidence>
<dbReference type="SUPFAM" id="SSF89550">
    <property type="entry name" value="PHP domain-like"/>
    <property type="match status" value="1"/>
</dbReference>
<evidence type="ECO:0000313" key="2">
    <source>
        <dbReference type="EMBL" id="GIQ68694.1"/>
    </source>
</evidence>
<gene>
    <name evidence="2" type="ORF">XYCOK13_15180</name>
</gene>
<feature type="domain" description="Polymerase/histidinol phosphatase N-terminal" evidence="1">
    <location>
        <begin position="23"/>
        <end position="88"/>
    </location>
</feature>